<gene>
    <name evidence="2" type="ORF">GCM10011585_33070</name>
</gene>
<evidence type="ECO:0000256" key="1">
    <source>
        <dbReference type="SAM" id="MobiDB-lite"/>
    </source>
</evidence>
<reference evidence="2" key="2">
    <citation type="submission" date="2020-09" db="EMBL/GenBank/DDBJ databases">
        <authorList>
            <person name="Sun Q."/>
            <person name="Zhou Y."/>
        </authorList>
    </citation>
    <scope>NUCLEOTIDE SEQUENCE</scope>
    <source>
        <strain evidence="2">CGMCC 1.12997</strain>
    </source>
</reference>
<comment type="caution">
    <text evidence="2">The sequence shown here is derived from an EMBL/GenBank/DDBJ whole genome shotgun (WGS) entry which is preliminary data.</text>
</comment>
<proteinExistence type="predicted"/>
<feature type="compositionally biased region" description="Acidic residues" evidence="1">
    <location>
        <begin position="87"/>
        <end position="104"/>
    </location>
</feature>
<keyword evidence="3" id="KW-1185">Reference proteome</keyword>
<organism evidence="2 3">
    <name type="scientific">Edaphobacter dinghuensis</name>
    <dbReference type="NCBI Taxonomy" id="1560005"/>
    <lineage>
        <taxon>Bacteria</taxon>
        <taxon>Pseudomonadati</taxon>
        <taxon>Acidobacteriota</taxon>
        <taxon>Terriglobia</taxon>
        <taxon>Terriglobales</taxon>
        <taxon>Acidobacteriaceae</taxon>
        <taxon>Edaphobacter</taxon>
    </lineage>
</organism>
<dbReference type="Proteomes" id="UP000647241">
    <property type="component" value="Unassembled WGS sequence"/>
</dbReference>
<dbReference type="AlphaFoldDB" id="A0A917HPN9"/>
<feature type="region of interest" description="Disordered" evidence="1">
    <location>
        <begin position="83"/>
        <end position="104"/>
    </location>
</feature>
<reference evidence="2" key="1">
    <citation type="journal article" date="2014" name="Int. J. Syst. Evol. Microbiol.">
        <title>Complete genome sequence of Corynebacterium casei LMG S-19264T (=DSM 44701T), isolated from a smear-ripened cheese.</title>
        <authorList>
            <consortium name="US DOE Joint Genome Institute (JGI-PGF)"/>
            <person name="Walter F."/>
            <person name="Albersmeier A."/>
            <person name="Kalinowski J."/>
            <person name="Ruckert C."/>
        </authorList>
    </citation>
    <scope>NUCLEOTIDE SEQUENCE</scope>
    <source>
        <strain evidence="2">CGMCC 1.12997</strain>
    </source>
</reference>
<name>A0A917HPN9_9BACT</name>
<protein>
    <submittedName>
        <fullName evidence="2">Uncharacterized protein</fullName>
    </submittedName>
</protein>
<evidence type="ECO:0000313" key="2">
    <source>
        <dbReference type="EMBL" id="GGG86506.1"/>
    </source>
</evidence>
<sequence length="104" mass="12092">MQWIKEGWLEATLEKQGANERYVITPDALALMYKRHLQDLLKRGKSNLSLFEAYVQYCFSPKHTTGSQLLEVRRDKRERAAYASAFDGDEDASNNFEDDDLEDE</sequence>
<dbReference type="EMBL" id="BMGT01000004">
    <property type="protein sequence ID" value="GGG86506.1"/>
    <property type="molecule type" value="Genomic_DNA"/>
</dbReference>
<accession>A0A917HPN9</accession>
<evidence type="ECO:0000313" key="3">
    <source>
        <dbReference type="Proteomes" id="UP000647241"/>
    </source>
</evidence>